<protein>
    <submittedName>
        <fullName evidence="1">Uncharacterized protein</fullName>
    </submittedName>
</protein>
<dbReference type="GeneID" id="83220384"/>
<dbReference type="Gene3D" id="3.10.10.10">
    <property type="entry name" value="HIV Type 1 Reverse Transcriptase, subunit A, domain 1"/>
    <property type="match status" value="1"/>
</dbReference>
<dbReference type="InterPro" id="IPR043502">
    <property type="entry name" value="DNA/RNA_pol_sf"/>
</dbReference>
<dbReference type="CDD" id="cd00303">
    <property type="entry name" value="retropepsin_like"/>
    <property type="match status" value="1"/>
</dbReference>
<dbReference type="InterPro" id="IPR032567">
    <property type="entry name" value="RTL1-rel"/>
</dbReference>
<feature type="non-terminal residue" evidence="1">
    <location>
        <position position="220"/>
    </location>
</feature>
<dbReference type="Proteomes" id="UP001234581">
    <property type="component" value="Unassembled WGS sequence"/>
</dbReference>
<evidence type="ECO:0000313" key="1">
    <source>
        <dbReference type="EMBL" id="KAJ8651386.1"/>
    </source>
</evidence>
<dbReference type="AlphaFoldDB" id="A0AAD7USD3"/>
<dbReference type="InterPro" id="IPR021109">
    <property type="entry name" value="Peptidase_aspartic_dom_sf"/>
</dbReference>
<organism evidence="1 2">
    <name type="scientific">Lichtheimia ornata</name>
    <dbReference type="NCBI Taxonomy" id="688661"/>
    <lineage>
        <taxon>Eukaryota</taxon>
        <taxon>Fungi</taxon>
        <taxon>Fungi incertae sedis</taxon>
        <taxon>Mucoromycota</taxon>
        <taxon>Mucoromycotina</taxon>
        <taxon>Mucoromycetes</taxon>
        <taxon>Mucorales</taxon>
        <taxon>Lichtheimiaceae</taxon>
        <taxon>Lichtheimia</taxon>
    </lineage>
</organism>
<gene>
    <name evidence="1" type="ORF">O0I10_013083</name>
</gene>
<dbReference type="PANTHER" id="PTHR15503:SF45">
    <property type="entry name" value="RNA-DIRECTED DNA POLYMERASE HOMOLOG"/>
    <property type="match status" value="1"/>
</dbReference>
<comment type="caution">
    <text evidence="1">The sequence shown here is derived from an EMBL/GenBank/DDBJ whole genome shotgun (WGS) entry which is preliminary data.</text>
</comment>
<accession>A0AAD7USD3</accession>
<dbReference type="SUPFAM" id="SSF56672">
    <property type="entry name" value="DNA/RNA polymerases"/>
    <property type="match status" value="1"/>
</dbReference>
<dbReference type="RefSeq" id="XP_058336301.1">
    <property type="nucleotide sequence ID" value="XM_058492933.1"/>
</dbReference>
<evidence type="ECO:0000313" key="2">
    <source>
        <dbReference type="Proteomes" id="UP001234581"/>
    </source>
</evidence>
<dbReference type="EMBL" id="JARTCD010000231">
    <property type="protein sequence ID" value="KAJ8651386.1"/>
    <property type="molecule type" value="Genomic_DNA"/>
</dbReference>
<reference evidence="1 2" key="1">
    <citation type="submission" date="2023-03" db="EMBL/GenBank/DDBJ databases">
        <title>Genome sequence of Lichtheimia ornata CBS 291.66.</title>
        <authorList>
            <person name="Mohabir J.T."/>
            <person name="Shea T.P."/>
            <person name="Kurbessoian T."/>
            <person name="Berby B."/>
            <person name="Fontaine J."/>
            <person name="Livny J."/>
            <person name="Gnirke A."/>
            <person name="Stajich J.E."/>
            <person name="Cuomo C.A."/>
        </authorList>
    </citation>
    <scope>NUCLEOTIDE SEQUENCE [LARGE SCALE GENOMIC DNA]</scope>
    <source>
        <strain evidence="1">CBS 291.66</strain>
    </source>
</reference>
<proteinExistence type="predicted"/>
<dbReference type="PANTHER" id="PTHR15503">
    <property type="entry name" value="LDOC1 RELATED"/>
    <property type="match status" value="1"/>
</dbReference>
<sequence length="220" mass="25271">MGQTRRKVPGRAVETAGGHTLSIDEQVTLVLDAAGYKHSVDAFVLDTKFDVILGRDWLKAVNPIPAWDVDTWQINKNGHQYLLRPKHERTFPDLAYLLSDRQLQRHDRLKKISEFYLCYVKPSENVDKESIDALLNEFKDVFQDRLPGLPRERDVAHIIDTGDAEPINRPPFKMSPLGLDELRKQLKELLDLRLIRPSTSPWGNPVKSPRFSTLRFSAFS</sequence>
<name>A0AAD7USD3_9FUNG</name>
<dbReference type="Gene3D" id="2.40.70.10">
    <property type="entry name" value="Acid Proteases"/>
    <property type="match status" value="1"/>
</dbReference>
<keyword evidence="2" id="KW-1185">Reference proteome</keyword>